<dbReference type="Proteomes" id="UP000268615">
    <property type="component" value="Unassembled WGS sequence"/>
</dbReference>
<keyword evidence="7" id="KW-0326">Glycosidase</keyword>
<evidence type="ECO:0000256" key="2">
    <source>
        <dbReference type="ARBA" id="ARBA00007186"/>
    </source>
</evidence>
<dbReference type="AlphaFoldDB" id="A0A3N5DEE5"/>
<evidence type="ECO:0000259" key="8">
    <source>
        <dbReference type="SMART" id="SM00813"/>
    </source>
</evidence>
<dbReference type="EMBL" id="RPOH01000042">
    <property type="protein sequence ID" value="RPH26885.1"/>
    <property type="molecule type" value="Genomic_DNA"/>
</dbReference>
<dbReference type="InterPro" id="IPR055235">
    <property type="entry name" value="ASD1_cat"/>
</dbReference>
<dbReference type="EC" id="3.2.1.55" evidence="4"/>
<dbReference type="PANTHER" id="PTHR43576:SF3">
    <property type="entry name" value="ALPHA-L-ARABINOFURANOSIDASE C"/>
    <property type="match status" value="1"/>
</dbReference>
<evidence type="ECO:0000256" key="3">
    <source>
        <dbReference type="ARBA" id="ARBA00011165"/>
    </source>
</evidence>
<dbReference type="Pfam" id="PF06964">
    <property type="entry name" value="Alpha-L-AF_C"/>
    <property type="match status" value="1"/>
</dbReference>
<proteinExistence type="inferred from homology"/>
<dbReference type="PANTHER" id="PTHR43576">
    <property type="entry name" value="ALPHA-L-ARABINOFURANOSIDASE C-RELATED"/>
    <property type="match status" value="1"/>
</dbReference>
<dbReference type="InterPro" id="IPR017853">
    <property type="entry name" value="GH"/>
</dbReference>
<evidence type="ECO:0000256" key="1">
    <source>
        <dbReference type="ARBA" id="ARBA00001462"/>
    </source>
</evidence>
<evidence type="ECO:0000313" key="10">
    <source>
        <dbReference type="Proteomes" id="UP000268615"/>
    </source>
</evidence>
<evidence type="ECO:0000256" key="5">
    <source>
        <dbReference type="ARBA" id="ARBA00022801"/>
    </source>
</evidence>
<dbReference type="GO" id="GO:0046556">
    <property type="term" value="F:alpha-L-arabinofuranosidase activity"/>
    <property type="evidence" value="ECO:0007669"/>
    <property type="project" value="UniProtKB-EC"/>
</dbReference>
<dbReference type="Gene3D" id="2.60.40.1180">
    <property type="entry name" value="Golgi alpha-mannosidase II"/>
    <property type="match status" value="1"/>
</dbReference>
<feature type="domain" description="Alpha-L-arabinofuranosidase C-terminal" evidence="8">
    <location>
        <begin position="292"/>
        <end position="495"/>
    </location>
</feature>
<keyword evidence="10" id="KW-1185">Reference proteome</keyword>
<comment type="caution">
    <text evidence="9">The sequence shown here is derived from an EMBL/GenBank/DDBJ whole genome shotgun (WGS) entry which is preliminary data.</text>
</comment>
<evidence type="ECO:0000256" key="4">
    <source>
        <dbReference type="ARBA" id="ARBA00012670"/>
    </source>
</evidence>
<comment type="subunit">
    <text evidence="3">Homohexamer; trimer of dimers.</text>
</comment>
<comment type="similarity">
    <text evidence="2">Belongs to the glycosyl hydrolase 51 family.</text>
</comment>
<dbReference type="OrthoDB" id="9758333at2"/>
<comment type="catalytic activity">
    <reaction evidence="1">
        <text>Hydrolysis of terminal non-reducing alpha-L-arabinofuranoside residues in alpha-L-arabinosides.</text>
        <dbReference type="EC" id="3.2.1.55"/>
    </reaction>
</comment>
<organism evidence="9 10">
    <name type="scientific">Buttiauxella warmboldiae</name>
    <dbReference type="NCBI Taxonomy" id="82993"/>
    <lineage>
        <taxon>Bacteria</taxon>
        <taxon>Pseudomonadati</taxon>
        <taxon>Pseudomonadota</taxon>
        <taxon>Gammaproteobacteria</taxon>
        <taxon>Enterobacterales</taxon>
        <taxon>Enterobacteriaceae</taxon>
        <taxon>Buttiauxella</taxon>
    </lineage>
</organism>
<dbReference type="RefSeq" id="WP_124024282.1">
    <property type="nucleotide sequence ID" value="NZ_RPOH01000042.1"/>
</dbReference>
<dbReference type="Gene3D" id="3.20.20.80">
    <property type="entry name" value="Glycosidases"/>
    <property type="match status" value="1"/>
</dbReference>
<dbReference type="SMART" id="SM00813">
    <property type="entry name" value="Alpha-L-AF_C"/>
    <property type="match status" value="1"/>
</dbReference>
<evidence type="ECO:0000256" key="7">
    <source>
        <dbReference type="ARBA" id="ARBA00023295"/>
    </source>
</evidence>
<keyword evidence="5" id="KW-0378">Hydrolase</keyword>
<protein>
    <recommendedName>
        <fullName evidence="4">non-reducing end alpha-L-arabinofuranosidase</fullName>
        <ecNumber evidence="4">3.2.1.55</ecNumber>
    </recommendedName>
</protein>
<dbReference type="GO" id="GO:0046373">
    <property type="term" value="P:L-arabinose metabolic process"/>
    <property type="evidence" value="ECO:0007669"/>
    <property type="project" value="InterPro"/>
</dbReference>
<dbReference type="SUPFAM" id="SSF51445">
    <property type="entry name" value="(Trans)glycosidases"/>
    <property type="match status" value="1"/>
</dbReference>
<keyword evidence="6" id="KW-0119">Carbohydrate metabolism</keyword>
<evidence type="ECO:0000313" key="9">
    <source>
        <dbReference type="EMBL" id="RPH26885.1"/>
    </source>
</evidence>
<sequence length="504" mass="57470">MFNKARLVFDKDYVISKIDNRIYGSFIENLGRCVYGGIYDPQDPTADSDGFRKDVIDAVKELNVPMIRLPGGNFVATYIWEDGVGPRDQRPRKPDLAWKCIETNQIGTNEYMDWLNKVGAEAMMTVNVGTRGILDALNLLDYCNRESGTYYSDLRVSHGYKKPHAIKTWAIGNELDGVWQVGQQTPFEYARIARETAKAMKRQDGSIQIVAAGSAGQEYPTFGEWEQTLIQEAHPFIDYLSLHQYYLNVEKDTANFLAKTLAFDDYIKSIGSLIDYMKVKNKSHNNIYISLDEWNVWYHTRKDDMAAIRDRGNEWPIAPSLLEEPYNFEDALVAGAMLIALLRNSDRVKIAAYAQLVNVLAPVMTDKNGQLWRNTIFYPIFYTSKYGRGTAIQGVIQSPKYDSRDFTDVPVLDAVAVLNEDETELTLFAINKSLKDQLVIQCDFRSFGHLEMIQHIALENDNVYAVNTLKNPNLVLPIEKKIASEANQLSLEPLSWNMIRYKIK</sequence>
<name>A0A3N5DEE5_9ENTR</name>
<gene>
    <name evidence="9" type="ORF">EHN07_11540</name>
</gene>
<dbReference type="InterPro" id="IPR010720">
    <property type="entry name" value="Alpha-L-AF_C"/>
</dbReference>
<dbReference type="GO" id="GO:0000272">
    <property type="term" value="P:polysaccharide catabolic process"/>
    <property type="evidence" value="ECO:0007669"/>
    <property type="project" value="TreeGrafter"/>
</dbReference>
<dbReference type="Pfam" id="PF22848">
    <property type="entry name" value="ASD1_dom"/>
    <property type="match status" value="1"/>
</dbReference>
<dbReference type="SUPFAM" id="SSF51011">
    <property type="entry name" value="Glycosyl hydrolase domain"/>
    <property type="match status" value="1"/>
</dbReference>
<accession>A0A3N5DEE5</accession>
<dbReference type="InterPro" id="IPR013780">
    <property type="entry name" value="Glyco_hydro_b"/>
</dbReference>
<evidence type="ECO:0000256" key="6">
    <source>
        <dbReference type="ARBA" id="ARBA00023277"/>
    </source>
</evidence>
<reference evidence="9 10" key="1">
    <citation type="submission" date="2018-11" db="EMBL/GenBank/DDBJ databases">
        <title>Draft genome sequence of Buttiauxella warmboldiae CCUG 35512.</title>
        <authorList>
            <person name="Salva-Serra F."/>
            <person name="Marathe N."/>
            <person name="Moore E."/>
            <person name="Svensson L."/>
            <person name="Engstrom-Jakobsson H."/>
        </authorList>
    </citation>
    <scope>NUCLEOTIDE SEQUENCE [LARGE SCALE GENOMIC DNA]</scope>
    <source>
        <strain evidence="9 10">CCUG 35512</strain>
    </source>
</reference>